<comment type="subcellular location">
    <subcellularLocation>
        <location evidence="1">Cell outer membrane</location>
    </subcellularLocation>
</comment>
<keyword evidence="3" id="KW-0813">Transport</keyword>
<evidence type="ECO:0000256" key="5">
    <source>
        <dbReference type="ARBA" id="ARBA00022692"/>
    </source>
</evidence>
<dbReference type="NCBIfam" id="TIGR01844">
    <property type="entry name" value="type_I_sec_TolC"/>
    <property type="match status" value="1"/>
</dbReference>
<protein>
    <submittedName>
        <fullName evidence="10">TolC family outer membrane protein</fullName>
    </submittedName>
</protein>
<name>A0A7X4K7V6_9SPHN</name>
<organism evidence="10 11">
    <name type="scientific">Novosphingobium silvae</name>
    <dbReference type="NCBI Taxonomy" id="2692619"/>
    <lineage>
        <taxon>Bacteria</taxon>
        <taxon>Pseudomonadati</taxon>
        <taxon>Pseudomonadota</taxon>
        <taxon>Alphaproteobacteria</taxon>
        <taxon>Sphingomonadales</taxon>
        <taxon>Sphingomonadaceae</taxon>
        <taxon>Novosphingobium</taxon>
    </lineage>
</organism>
<gene>
    <name evidence="10" type="ORF">GR702_17085</name>
</gene>
<dbReference type="EMBL" id="WVTD01000016">
    <property type="protein sequence ID" value="MYL99486.1"/>
    <property type="molecule type" value="Genomic_DNA"/>
</dbReference>
<evidence type="ECO:0000256" key="9">
    <source>
        <dbReference type="SAM" id="SignalP"/>
    </source>
</evidence>
<keyword evidence="4" id="KW-1134">Transmembrane beta strand</keyword>
<dbReference type="PANTHER" id="PTHR30026">
    <property type="entry name" value="OUTER MEMBRANE PROTEIN TOLC"/>
    <property type="match status" value="1"/>
</dbReference>
<feature type="chain" id="PRO_5030888572" evidence="9">
    <location>
        <begin position="21"/>
        <end position="453"/>
    </location>
</feature>
<dbReference type="SUPFAM" id="SSF56954">
    <property type="entry name" value="Outer membrane efflux proteins (OEP)"/>
    <property type="match status" value="1"/>
</dbReference>
<proteinExistence type="inferred from homology"/>
<evidence type="ECO:0000256" key="3">
    <source>
        <dbReference type="ARBA" id="ARBA00022448"/>
    </source>
</evidence>
<dbReference type="InterPro" id="IPR003423">
    <property type="entry name" value="OMP_efflux"/>
</dbReference>
<keyword evidence="7" id="KW-0998">Cell outer membrane</keyword>
<evidence type="ECO:0000256" key="1">
    <source>
        <dbReference type="ARBA" id="ARBA00004442"/>
    </source>
</evidence>
<dbReference type="InterPro" id="IPR051906">
    <property type="entry name" value="TolC-like"/>
</dbReference>
<sequence length="453" mass="48331">MSRVLFLATAAMLSSTPAHATDLVDAWRAAALHDPDHQSAEAERDAGQEAAVQARALKRPSVQVQAGYQYNMTETNAQLPEDLTPVFTGQRSSGRASVAVQAVQPIYDAAKGAQSTQLREKAAIADVQFEGEQQALILRVADAYFSVLSGEDKLTSYTRQVEAAEQQRKGAQARFDAGRARITDVREAEAQRDAAEAQRIGAEAELAYARAAFSELTGLGAEGLERPAADFVAPVPTGSLQDIQERAETRAPAVRAAEHSARAAGAEIDRYGLSGRPVIEGVAGYQGQFRMGGDGGNGIVPDRIQTASAGVRLTVPLYAGGGIQSKEREAQANATKALRDLDAARRDARLQAQQAWQAASTGARRVAALNTALRSADLQQSAAATGRDVGIRTQNDVLNAQSQSFATDRDRAQAVYDYILARLKLAASTGDLGFEELDEADRLMTSIRPETRP</sequence>
<dbReference type="Pfam" id="PF02321">
    <property type="entry name" value="OEP"/>
    <property type="match status" value="2"/>
</dbReference>
<keyword evidence="8" id="KW-0175">Coiled coil</keyword>
<dbReference type="PANTHER" id="PTHR30026:SF20">
    <property type="entry name" value="OUTER MEMBRANE PROTEIN TOLC"/>
    <property type="match status" value="1"/>
</dbReference>
<dbReference type="InterPro" id="IPR010130">
    <property type="entry name" value="T1SS_OMP_TolC"/>
</dbReference>
<dbReference type="GO" id="GO:0015288">
    <property type="term" value="F:porin activity"/>
    <property type="evidence" value="ECO:0007669"/>
    <property type="project" value="TreeGrafter"/>
</dbReference>
<dbReference type="Proteomes" id="UP000465810">
    <property type="component" value="Unassembled WGS sequence"/>
</dbReference>
<dbReference type="GO" id="GO:1990281">
    <property type="term" value="C:efflux pump complex"/>
    <property type="evidence" value="ECO:0007669"/>
    <property type="project" value="TreeGrafter"/>
</dbReference>
<accession>A0A7X4K7V6</accession>
<keyword evidence="6" id="KW-0472">Membrane</keyword>
<evidence type="ECO:0000256" key="8">
    <source>
        <dbReference type="SAM" id="Coils"/>
    </source>
</evidence>
<evidence type="ECO:0000256" key="6">
    <source>
        <dbReference type="ARBA" id="ARBA00023136"/>
    </source>
</evidence>
<comment type="similarity">
    <text evidence="2">Belongs to the outer membrane factor (OMF) (TC 1.B.17) family.</text>
</comment>
<dbReference type="Gene3D" id="1.20.1600.10">
    <property type="entry name" value="Outer membrane efflux proteins (OEP)"/>
    <property type="match status" value="1"/>
</dbReference>
<dbReference type="AlphaFoldDB" id="A0A7X4K7V6"/>
<evidence type="ECO:0000256" key="4">
    <source>
        <dbReference type="ARBA" id="ARBA00022452"/>
    </source>
</evidence>
<feature type="coiled-coil region" evidence="8">
    <location>
        <begin position="154"/>
        <end position="205"/>
    </location>
</feature>
<evidence type="ECO:0000256" key="7">
    <source>
        <dbReference type="ARBA" id="ARBA00023237"/>
    </source>
</evidence>
<comment type="caution">
    <text evidence="10">The sequence shown here is derived from an EMBL/GenBank/DDBJ whole genome shotgun (WGS) entry which is preliminary data.</text>
</comment>
<evidence type="ECO:0000313" key="11">
    <source>
        <dbReference type="Proteomes" id="UP000465810"/>
    </source>
</evidence>
<evidence type="ECO:0000313" key="10">
    <source>
        <dbReference type="EMBL" id="MYL99486.1"/>
    </source>
</evidence>
<evidence type="ECO:0000256" key="2">
    <source>
        <dbReference type="ARBA" id="ARBA00007613"/>
    </source>
</evidence>
<keyword evidence="9" id="KW-0732">Signal</keyword>
<reference evidence="10 11" key="1">
    <citation type="submission" date="2019-12" db="EMBL/GenBank/DDBJ databases">
        <authorList>
            <person name="Feng G."/>
            <person name="Zhu H."/>
        </authorList>
    </citation>
    <scope>NUCLEOTIDE SEQUENCE [LARGE SCALE GENOMIC DNA]</scope>
    <source>
        <strain evidence="10 11">FGD1</strain>
    </source>
</reference>
<keyword evidence="11" id="KW-1185">Reference proteome</keyword>
<dbReference type="RefSeq" id="WP_133085126.1">
    <property type="nucleotide sequence ID" value="NZ_WVTD01000016.1"/>
</dbReference>
<feature type="signal peptide" evidence="9">
    <location>
        <begin position="1"/>
        <end position="20"/>
    </location>
</feature>
<keyword evidence="5" id="KW-0812">Transmembrane</keyword>
<dbReference type="GO" id="GO:0015562">
    <property type="term" value="F:efflux transmembrane transporter activity"/>
    <property type="evidence" value="ECO:0007669"/>
    <property type="project" value="InterPro"/>
</dbReference>
<dbReference type="GO" id="GO:0009279">
    <property type="term" value="C:cell outer membrane"/>
    <property type="evidence" value="ECO:0007669"/>
    <property type="project" value="UniProtKB-SubCell"/>
</dbReference>